<accession>A0AAW4NKD0</accession>
<evidence type="ECO:0000313" key="3">
    <source>
        <dbReference type="Proteomes" id="UP001196873"/>
    </source>
</evidence>
<keyword evidence="1" id="KW-1133">Transmembrane helix</keyword>
<dbReference type="AlphaFoldDB" id="A0AAW4NKD0"/>
<comment type="caution">
    <text evidence="2">The sequence shown here is derived from an EMBL/GenBank/DDBJ whole genome shotgun (WGS) entry which is preliminary data.</text>
</comment>
<dbReference type="EMBL" id="JAHXRF010000004">
    <property type="protein sequence ID" value="MBW4865120.1"/>
    <property type="molecule type" value="Genomic_DNA"/>
</dbReference>
<keyword evidence="1" id="KW-0812">Transmembrane</keyword>
<keyword evidence="1" id="KW-0472">Membrane</keyword>
<dbReference type="RefSeq" id="WP_219427412.1">
    <property type="nucleotide sequence ID" value="NZ_JAHXRD010000004.1"/>
</dbReference>
<evidence type="ECO:0008006" key="4">
    <source>
        <dbReference type="Google" id="ProtNLM"/>
    </source>
</evidence>
<feature type="transmembrane region" description="Helical" evidence="1">
    <location>
        <begin position="6"/>
        <end position="24"/>
    </location>
</feature>
<proteinExistence type="predicted"/>
<gene>
    <name evidence="2" type="ORF">KZY68_03590</name>
</gene>
<feature type="transmembrane region" description="Helical" evidence="1">
    <location>
        <begin position="82"/>
        <end position="103"/>
    </location>
</feature>
<reference evidence="2" key="1">
    <citation type="submission" date="2021-07" db="EMBL/GenBank/DDBJ databases">
        <title>Genomic diversity and antimicrobial resistance of Prevotella spp. isolated from chronic lung disease airways.</title>
        <authorList>
            <person name="Webb K.A."/>
            <person name="Olagoke O.S."/>
            <person name="Baird T."/>
            <person name="Neill J."/>
            <person name="Pham A."/>
            <person name="Wells T.J."/>
            <person name="Ramsay K.A."/>
            <person name="Bell S.C."/>
            <person name="Sarovich D.S."/>
            <person name="Price E.P."/>
        </authorList>
    </citation>
    <scope>NUCLEOTIDE SEQUENCE</scope>
    <source>
        <strain evidence="2">SCHI0047.S.3</strain>
    </source>
</reference>
<evidence type="ECO:0000256" key="1">
    <source>
        <dbReference type="SAM" id="Phobius"/>
    </source>
</evidence>
<feature type="transmembrane region" description="Helical" evidence="1">
    <location>
        <begin position="44"/>
        <end position="62"/>
    </location>
</feature>
<sequence>MENIFFLLLMAIGPTIILIAAYYFTFNISPIQTLPSFKTLRLRAILSIEVAAVLCVITIVFAEKWFPVYKQWLFNQSLHDMFTYRFMLPFGALICWIIFVILYEKHHWMRQHPQHSRLIFHHENHIKDVQGISLISVDDVKAGRGVCLSWINGYYIDADSHALLFEVYTSSKFRQPAIRNVLFTKKVTKRFFPGKTYHVRVKRNTIVIEEESRE</sequence>
<dbReference type="Proteomes" id="UP001196873">
    <property type="component" value="Unassembled WGS sequence"/>
</dbReference>
<organism evidence="2 3">
    <name type="scientific">Segatella salivae</name>
    <dbReference type="NCBI Taxonomy" id="228604"/>
    <lineage>
        <taxon>Bacteria</taxon>
        <taxon>Pseudomonadati</taxon>
        <taxon>Bacteroidota</taxon>
        <taxon>Bacteroidia</taxon>
        <taxon>Bacteroidales</taxon>
        <taxon>Prevotellaceae</taxon>
        <taxon>Segatella</taxon>
    </lineage>
</organism>
<evidence type="ECO:0000313" key="2">
    <source>
        <dbReference type="EMBL" id="MBW4865120.1"/>
    </source>
</evidence>
<name>A0AAW4NKD0_9BACT</name>
<protein>
    <recommendedName>
        <fullName evidence="4">Transmembrane protein</fullName>
    </recommendedName>
</protein>